<dbReference type="Proteomes" id="UP001597508">
    <property type="component" value="Unassembled WGS sequence"/>
</dbReference>
<evidence type="ECO:0008006" key="3">
    <source>
        <dbReference type="Google" id="ProtNLM"/>
    </source>
</evidence>
<dbReference type="EMBL" id="JBHULH010000003">
    <property type="protein sequence ID" value="MFD2567208.1"/>
    <property type="molecule type" value="Genomic_DNA"/>
</dbReference>
<protein>
    <recommendedName>
        <fullName evidence="3">Secreted protein</fullName>
    </recommendedName>
</protein>
<dbReference type="RefSeq" id="WP_379665917.1">
    <property type="nucleotide sequence ID" value="NZ_JBHULH010000003.1"/>
</dbReference>
<reference evidence="2" key="1">
    <citation type="journal article" date="2019" name="Int. J. Syst. Evol. Microbiol.">
        <title>The Global Catalogue of Microorganisms (GCM) 10K type strain sequencing project: providing services to taxonomists for standard genome sequencing and annotation.</title>
        <authorList>
            <consortium name="The Broad Institute Genomics Platform"/>
            <consortium name="The Broad Institute Genome Sequencing Center for Infectious Disease"/>
            <person name="Wu L."/>
            <person name="Ma J."/>
        </authorList>
    </citation>
    <scope>NUCLEOTIDE SEQUENCE [LARGE SCALE GENOMIC DNA]</scope>
    <source>
        <strain evidence="2">KCTC 52127</strain>
    </source>
</reference>
<comment type="caution">
    <text evidence="1">The sequence shown here is derived from an EMBL/GenBank/DDBJ whole genome shotgun (WGS) entry which is preliminary data.</text>
</comment>
<gene>
    <name evidence="1" type="ORF">ACFSRZ_07470</name>
</gene>
<evidence type="ECO:0000313" key="1">
    <source>
        <dbReference type="EMBL" id="MFD2567208.1"/>
    </source>
</evidence>
<keyword evidence="2" id="KW-1185">Reference proteome</keyword>
<organism evidence="1 2">
    <name type="scientific">Pseudotenacibaculum haliotis</name>
    <dbReference type="NCBI Taxonomy" id="1862138"/>
    <lineage>
        <taxon>Bacteria</taxon>
        <taxon>Pseudomonadati</taxon>
        <taxon>Bacteroidota</taxon>
        <taxon>Flavobacteriia</taxon>
        <taxon>Flavobacteriales</taxon>
        <taxon>Flavobacteriaceae</taxon>
        <taxon>Pseudotenacibaculum</taxon>
    </lineage>
</organism>
<proteinExistence type="predicted"/>
<accession>A0ABW5LT87</accession>
<sequence>MKAQKLLPSLLVIILPFYLTAQEFYQGEAIGSNNLRALSSFNQITIRNSALFENVRDGQNSVNGKFYESITGDSPYINNAFFPAKVNNYKEFTTARYDAFKDLIVVKINDSKGLYLEKRLGNKVRFMTTNEVYQVFYDEEEKAGFFKVLETTSKYAMLIKQQVQLKGGEKPRNSYDKYVDPFFKRVKDKLYISLDNKNAVKAPTSKKKFFKLFTDDANAIRSFVNKNKLNIKSQKDILKILNYYATL</sequence>
<name>A0ABW5LT87_9FLAO</name>
<evidence type="ECO:0000313" key="2">
    <source>
        <dbReference type="Proteomes" id="UP001597508"/>
    </source>
</evidence>